<reference evidence="11 12" key="1">
    <citation type="submission" date="2018-12" db="EMBL/GenBank/DDBJ databases">
        <title>Complete genome sequence of Flaviflexus sp. H23T48.</title>
        <authorList>
            <person name="Bae J.-W."/>
            <person name="Lee J.-Y."/>
        </authorList>
    </citation>
    <scope>NUCLEOTIDE SEQUENCE [LARGE SCALE GENOMIC DNA]</scope>
    <source>
        <strain evidence="11 12">H23T48</strain>
    </source>
</reference>
<feature type="compositionally biased region" description="Polar residues" evidence="8">
    <location>
        <begin position="442"/>
        <end position="451"/>
    </location>
</feature>
<feature type="transmembrane region" description="Helical" evidence="9">
    <location>
        <begin position="268"/>
        <end position="288"/>
    </location>
</feature>
<feature type="transmembrane region" description="Helical" evidence="9">
    <location>
        <begin position="381"/>
        <end position="408"/>
    </location>
</feature>
<keyword evidence="6 9" id="KW-0472">Membrane</keyword>
<keyword evidence="12" id="KW-1185">Reference proteome</keyword>
<dbReference type="InterPro" id="IPR002656">
    <property type="entry name" value="Acyl_transf_3_dom"/>
</dbReference>
<dbReference type="SUPFAM" id="SSF52266">
    <property type="entry name" value="SGNH hydrolase"/>
    <property type="match status" value="1"/>
</dbReference>
<evidence type="ECO:0000256" key="5">
    <source>
        <dbReference type="ARBA" id="ARBA00022989"/>
    </source>
</evidence>
<feature type="compositionally biased region" description="Low complexity" evidence="8">
    <location>
        <begin position="486"/>
        <end position="495"/>
    </location>
</feature>
<feature type="transmembrane region" description="Helical" evidence="9">
    <location>
        <begin position="243"/>
        <end position="262"/>
    </location>
</feature>
<evidence type="ECO:0000259" key="10">
    <source>
        <dbReference type="Pfam" id="PF01757"/>
    </source>
</evidence>
<feature type="transmembrane region" description="Helical" evidence="9">
    <location>
        <begin position="210"/>
        <end position="231"/>
    </location>
</feature>
<evidence type="ECO:0000256" key="2">
    <source>
        <dbReference type="ARBA" id="ARBA00022475"/>
    </source>
</evidence>
<feature type="transmembrane region" description="Helical" evidence="9">
    <location>
        <begin position="20"/>
        <end position="40"/>
    </location>
</feature>
<feature type="transmembrane region" description="Helical" evidence="9">
    <location>
        <begin position="339"/>
        <end position="360"/>
    </location>
</feature>
<feature type="domain" description="Acyltransferase 3" evidence="10">
    <location>
        <begin position="21"/>
        <end position="353"/>
    </location>
</feature>
<dbReference type="InterPro" id="IPR050879">
    <property type="entry name" value="Acyltransferase_3"/>
</dbReference>
<feature type="transmembrane region" description="Helical" evidence="9">
    <location>
        <begin position="181"/>
        <end position="198"/>
    </location>
</feature>
<dbReference type="KEGG" id="flh:EJ997_05585"/>
<name>A0A3Q9G3J8_9ACTO</name>
<accession>A0A3Q9G3J8</accession>
<evidence type="ECO:0000256" key="9">
    <source>
        <dbReference type="SAM" id="Phobius"/>
    </source>
</evidence>
<evidence type="ECO:0000256" key="6">
    <source>
        <dbReference type="ARBA" id="ARBA00023136"/>
    </source>
</evidence>
<keyword evidence="2" id="KW-1003">Cell membrane</keyword>
<feature type="transmembrane region" description="Helical" evidence="9">
    <location>
        <begin position="46"/>
        <end position="68"/>
    </location>
</feature>
<dbReference type="Proteomes" id="UP000280344">
    <property type="component" value="Chromosome"/>
</dbReference>
<keyword evidence="7" id="KW-0012">Acyltransferase</keyword>
<feature type="transmembrane region" description="Helical" evidence="9">
    <location>
        <begin position="308"/>
        <end position="333"/>
    </location>
</feature>
<keyword evidence="3" id="KW-0808">Transferase</keyword>
<gene>
    <name evidence="11" type="ORF">EJ997_05585</name>
</gene>
<feature type="transmembrane region" description="Helical" evidence="9">
    <location>
        <begin position="157"/>
        <end position="174"/>
    </location>
</feature>
<evidence type="ECO:0000256" key="7">
    <source>
        <dbReference type="ARBA" id="ARBA00023315"/>
    </source>
</evidence>
<comment type="subcellular location">
    <subcellularLocation>
        <location evidence="1">Cell membrane</location>
        <topology evidence="1">Multi-pass membrane protein</topology>
    </subcellularLocation>
</comment>
<evidence type="ECO:0000256" key="1">
    <source>
        <dbReference type="ARBA" id="ARBA00004651"/>
    </source>
</evidence>
<dbReference type="Pfam" id="PF01757">
    <property type="entry name" value="Acyl_transf_3"/>
    <property type="match status" value="1"/>
</dbReference>
<dbReference type="GO" id="GO:0005886">
    <property type="term" value="C:plasma membrane"/>
    <property type="evidence" value="ECO:0007669"/>
    <property type="project" value="UniProtKB-SubCell"/>
</dbReference>
<protein>
    <recommendedName>
        <fullName evidence="10">Acyltransferase 3 domain-containing protein</fullName>
    </recommendedName>
</protein>
<keyword evidence="4 9" id="KW-0812">Transmembrane</keyword>
<evidence type="ECO:0000313" key="12">
    <source>
        <dbReference type="Proteomes" id="UP000280344"/>
    </source>
</evidence>
<dbReference type="AlphaFoldDB" id="A0A3Q9G3J8"/>
<dbReference type="PANTHER" id="PTHR23028">
    <property type="entry name" value="ACETYLTRANSFERASE"/>
    <property type="match status" value="1"/>
</dbReference>
<feature type="compositionally biased region" description="Pro residues" evidence="8">
    <location>
        <begin position="427"/>
        <end position="441"/>
    </location>
</feature>
<dbReference type="Gene3D" id="3.40.50.1110">
    <property type="entry name" value="SGNH hydrolase"/>
    <property type="match status" value="1"/>
</dbReference>
<evidence type="ECO:0000256" key="4">
    <source>
        <dbReference type="ARBA" id="ARBA00022692"/>
    </source>
</evidence>
<dbReference type="GO" id="GO:0009103">
    <property type="term" value="P:lipopolysaccharide biosynthetic process"/>
    <property type="evidence" value="ECO:0007669"/>
    <property type="project" value="TreeGrafter"/>
</dbReference>
<feature type="transmembrane region" description="Helical" evidence="9">
    <location>
        <begin position="89"/>
        <end position="107"/>
    </location>
</feature>
<evidence type="ECO:0000256" key="8">
    <source>
        <dbReference type="SAM" id="MobiDB-lite"/>
    </source>
</evidence>
<organism evidence="11 12">
    <name type="scientific">Flaviflexus ciconiae</name>
    <dbReference type="NCBI Taxonomy" id="2496867"/>
    <lineage>
        <taxon>Bacteria</taxon>
        <taxon>Bacillati</taxon>
        <taxon>Actinomycetota</taxon>
        <taxon>Actinomycetes</taxon>
        <taxon>Actinomycetales</taxon>
        <taxon>Actinomycetaceae</taxon>
        <taxon>Flaviflexus</taxon>
    </lineage>
</organism>
<dbReference type="InterPro" id="IPR036514">
    <property type="entry name" value="SGNH_hydro_sf"/>
</dbReference>
<feature type="region of interest" description="Disordered" evidence="8">
    <location>
        <begin position="418"/>
        <end position="510"/>
    </location>
</feature>
<dbReference type="EMBL" id="CP034593">
    <property type="protein sequence ID" value="AZQ76889.1"/>
    <property type="molecule type" value="Genomic_DNA"/>
</dbReference>
<sequence length="669" mass="71491">MNTMITAPVSKRPHYSMRRIPGLDGLRAIAAGLVLVYHLIPGRAPLGYVGVDVFFVLSGFLITSLLLVSTLRHGSIRLGDFWARRFRRLFPAVLVATLGSAALAFFVGGDALVALGRQVVGSLTATYNWVEIAHDSSYFEEASPLLLTNMWSLAVEQQFYVVWPLVVAGLAFLGTRWRVGAALLIGSFSIYLHGLLATDNPTRAYMGTDTHLWGLMLGAGLAFALQHVVIGRDEPQRNPLSRAWAGAGWFAIIAIILGGLFLPDSGPMYPWGMVGASVLALLVIRTMLPDVQSGPAYALQKVLGSKVLTWLGVRSYGIYLWHWPLYVLGYYQFPFLNPYVAAIIIATLSIICADLSYRFVENPVRTMGVKGWLIHVRNRVAGFNPAQAITAVGVPLLVVSFAVTGIAIAPPVSSGQAAVEAGKNTQPIPPPDAGDHTPPPGNQTGDSNEGTDPSADPTGEAPGDVPAEEPATPTDDPGEPAPSAPEEPTEAPVEPTLDPTPEYEGTPASWDRVTIIGDSVTLASAYKLQEQMPGVTVDAAESRSIQVATDIISKYAANGTLGDYVVVSLATNGTIHESDITRLLEAIGPDRTLVLVTGFGPARASWIPEANEAIHKCARKHPDRIRVADWHDAIEEHPELLAGDSTHPGPAGADIFAATVRRTLDPNAS</sequence>
<dbReference type="OrthoDB" id="3404679at2"/>
<dbReference type="PANTHER" id="PTHR23028:SF53">
    <property type="entry name" value="ACYL_TRANSF_3 DOMAIN-CONTAINING PROTEIN"/>
    <property type="match status" value="1"/>
</dbReference>
<dbReference type="GO" id="GO:0016747">
    <property type="term" value="F:acyltransferase activity, transferring groups other than amino-acyl groups"/>
    <property type="evidence" value="ECO:0007669"/>
    <property type="project" value="InterPro"/>
</dbReference>
<keyword evidence="5 9" id="KW-1133">Transmembrane helix</keyword>
<evidence type="ECO:0000313" key="11">
    <source>
        <dbReference type="EMBL" id="AZQ76889.1"/>
    </source>
</evidence>
<evidence type="ECO:0000256" key="3">
    <source>
        <dbReference type="ARBA" id="ARBA00022679"/>
    </source>
</evidence>
<proteinExistence type="predicted"/>